<protein>
    <submittedName>
        <fullName evidence="2">Uncharacterized protein</fullName>
    </submittedName>
</protein>
<sequence>MDYVSFFASLILFRIWRGQGLCAEVYDRGGRGDVRVLEKDRMASLARDQDACNVLCDGRMREFISNMQVRVVEDLERQ</sequence>
<evidence type="ECO:0000313" key="2">
    <source>
        <dbReference type="EMBL" id="PMD14776.1"/>
    </source>
</evidence>
<evidence type="ECO:0000256" key="1">
    <source>
        <dbReference type="SAM" id="SignalP"/>
    </source>
</evidence>
<organism evidence="2 3">
    <name type="scientific">Hyaloscypha hepaticicola</name>
    <dbReference type="NCBI Taxonomy" id="2082293"/>
    <lineage>
        <taxon>Eukaryota</taxon>
        <taxon>Fungi</taxon>
        <taxon>Dikarya</taxon>
        <taxon>Ascomycota</taxon>
        <taxon>Pezizomycotina</taxon>
        <taxon>Leotiomycetes</taxon>
        <taxon>Helotiales</taxon>
        <taxon>Hyaloscyphaceae</taxon>
        <taxon>Hyaloscypha</taxon>
    </lineage>
</organism>
<dbReference type="EMBL" id="KZ613518">
    <property type="protein sequence ID" value="PMD14776.1"/>
    <property type="molecule type" value="Genomic_DNA"/>
</dbReference>
<proteinExistence type="predicted"/>
<accession>A0A2J6PLM9</accession>
<keyword evidence="3" id="KW-1185">Reference proteome</keyword>
<name>A0A2J6PLM9_9HELO</name>
<reference evidence="2 3" key="1">
    <citation type="submission" date="2016-05" db="EMBL/GenBank/DDBJ databases">
        <title>A degradative enzymes factory behind the ericoid mycorrhizal symbiosis.</title>
        <authorList>
            <consortium name="DOE Joint Genome Institute"/>
            <person name="Martino E."/>
            <person name="Morin E."/>
            <person name="Grelet G."/>
            <person name="Kuo A."/>
            <person name="Kohler A."/>
            <person name="Daghino S."/>
            <person name="Barry K."/>
            <person name="Choi C."/>
            <person name="Cichocki N."/>
            <person name="Clum A."/>
            <person name="Copeland A."/>
            <person name="Hainaut M."/>
            <person name="Haridas S."/>
            <person name="Labutti K."/>
            <person name="Lindquist E."/>
            <person name="Lipzen A."/>
            <person name="Khouja H.-R."/>
            <person name="Murat C."/>
            <person name="Ohm R."/>
            <person name="Olson A."/>
            <person name="Spatafora J."/>
            <person name="Veneault-Fourrey C."/>
            <person name="Henrissat B."/>
            <person name="Grigoriev I."/>
            <person name="Martin F."/>
            <person name="Perotto S."/>
        </authorList>
    </citation>
    <scope>NUCLEOTIDE SEQUENCE [LARGE SCALE GENOMIC DNA]</scope>
    <source>
        <strain evidence="2 3">UAMH 7357</strain>
    </source>
</reference>
<dbReference type="AlphaFoldDB" id="A0A2J6PLM9"/>
<feature type="chain" id="PRO_5014422982" evidence="1">
    <location>
        <begin position="23"/>
        <end position="78"/>
    </location>
</feature>
<feature type="signal peptide" evidence="1">
    <location>
        <begin position="1"/>
        <end position="22"/>
    </location>
</feature>
<keyword evidence="1" id="KW-0732">Signal</keyword>
<gene>
    <name evidence="2" type="ORF">NA56DRAFT_650578</name>
</gene>
<evidence type="ECO:0000313" key="3">
    <source>
        <dbReference type="Proteomes" id="UP000235672"/>
    </source>
</evidence>
<dbReference type="Proteomes" id="UP000235672">
    <property type="component" value="Unassembled WGS sequence"/>
</dbReference>